<gene>
    <name evidence="1" type="ORF">FEM48_Zijuj11G0166400</name>
</gene>
<reference evidence="1" key="1">
    <citation type="journal article" date="2021" name="Front. Plant Sci.">
        <title>Chromosome-Scale Genome Assembly for Chinese Sour Jujube and Insights Into Its Genome Evolution and Domestication Signature.</title>
        <authorList>
            <person name="Shen L.-Y."/>
            <person name="Luo H."/>
            <person name="Wang X.-L."/>
            <person name="Wang X.-M."/>
            <person name="Qiu X.-J."/>
            <person name="Liu H."/>
            <person name="Zhou S.-S."/>
            <person name="Jia K.-H."/>
            <person name="Nie S."/>
            <person name="Bao Y.-T."/>
            <person name="Zhang R.-G."/>
            <person name="Yun Q.-Z."/>
            <person name="Chai Y.-H."/>
            <person name="Lu J.-Y."/>
            <person name="Li Y."/>
            <person name="Zhao S.-W."/>
            <person name="Mao J.-F."/>
            <person name="Jia S.-G."/>
            <person name="Mao Y.-M."/>
        </authorList>
    </citation>
    <scope>NUCLEOTIDE SEQUENCE</scope>
    <source>
        <strain evidence="1">AT0</strain>
        <tissue evidence="1">Leaf</tissue>
    </source>
</reference>
<dbReference type="Proteomes" id="UP000813462">
    <property type="component" value="Unassembled WGS sequence"/>
</dbReference>
<protein>
    <submittedName>
        <fullName evidence="1">Uncharacterized protein</fullName>
    </submittedName>
</protein>
<comment type="caution">
    <text evidence="1">The sequence shown here is derived from an EMBL/GenBank/DDBJ whole genome shotgun (WGS) entry which is preliminary data.</text>
</comment>
<organism evidence="1 2">
    <name type="scientific">Ziziphus jujuba var. spinosa</name>
    <dbReference type="NCBI Taxonomy" id="714518"/>
    <lineage>
        <taxon>Eukaryota</taxon>
        <taxon>Viridiplantae</taxon>
        <taxon>Streptophyta</taxon>
        <taxon>Embryophyta</taxon>
        <taxon>Tracheophyta</taxon>
        <taxon>Spermatophyta</taxon>
        <taxon>Magnoliopsida</taxon>
        <taxon>eudicotyledons</taxon>
        <taxon>Gunneridae</taxon>
        <taxon>Pentapetalae</taxon>
        <taxon>rosids</taxon>
        <taxon>fabids</taxon>
        <taxon>Rosales</taxon>
        <taxon>Rhamnaceae</taxon>
        <taxon>Paliureae</taxon>
        <taxon>Ziziphus</taxon>
    </lineage>
</organism>
<evidence type="ECO:0000313" key="2">
    <source>
        <dbReference type="Proteomes" id="UP000813462"/>
    </source>
</evidence>
<dbReference type="EMBL" id="JAEACU010000011">
    <property type="protein sequence ID" value="KAH7515158.1"/>
    <property type="molecule type" value="Genomic_DNA"/>
</dbReference>
<name>A0A978UK27_ZIZJJ</name>
<sequence length="67" mass="7484">MGSSVSVNVDIHFQVDENCSSELPKDIEDSIAIHDIMTAEKANGPAVAYRIPGFSWHWCFMFGVRNL</sequence>
<dbReference type="AlphaFoldDB" id="A0A978UK27"/>
<proteinExistence type="predicted"/>
<accession>A0A978UK27</accession>
<evidence type="ECO:0000313" key="1">
    <source>
        <dbReference type="EMBL" id="KAH7515158.1"/>
    </source>
</evidence>